<evidence type="ECO:0000313" key="3">
    <source>
        <dbReference type="Proteomes" id="UP000886998"/>
    </source>
</evidence>
<gene>
    <name evidence="2" type="ORF">TNIN_142551</name>
</gene>
<organism evidence="2 3">
    <name type="scientific">Trichonephila inaurata madagascariensis</name>
    <dbReference type="NCBI Taxonomy" id="2747483"/>
    <lineage>
        <taxon>Eukaryota</taxon>
        <taxon>Metazoa</taxon>
        <taxon>Ecdysozoa</taxon>
        <taxon>Arthropoda</taxon>
        <taxon>Chelicerata</taxon>
        <taxon>Arachnida</taxon>
        <taxon>Araneae</taxon>
        <taxon>Araneomorphae</taxon>
        <taxon>Entelegynae</taxon>
        <taxon>Araneoidea</taxon>
        <taxon>Nephilidae</taxon>
        <taxon>Trichonephila</taxon>
        <taxon>Trichonephila inaurata</taxon>
    </lineage>
</organism>
<reference evidence="2" key="1">
    <citation type="submission" date="2020-08" db="EMBL/GenBank/DDBJ databases">
        <title>Multicomponent nature underlies the extraordinary mechanical properties of spider dragline silk.</title>
        <authorList>
            <person name="Kono N."/>
            <person name="Nakamura H."/>
            <person name="Mori M."/>
            <person name="Yoshida Y."/>
            <person name="Ohtoshi R."/>
            <person name="Malay A.D."/>
            <person name="Moran D.A.P."/>
            <person name="Tomita M."/>
            <person name="Numata K."/>
            <person name="Arakawa K."/>
        </authorList>
    </citation>
    <scope>NUCLEOTIDE SEQUENCE</scope>
</reference>
<feature type="compositionally biased region" description="Polar residues" evidence="1">
    <location>
        <begin position="10"/>
        <end position="23"/>
    </location>
</feature>
<name>A0A8X6ITR4_9ARAC</name>
<evidence type="ECO:0000313" key="2">
    <source>
        <dbReference type="EMBL" id="GFS59575.1"/>
    </source>
</evidence>
<evidence type="ECO:0000256" key="1">
    <source>
        <dbReference type="SAM" id="MobiDB-lite"/>
    </source>
</evidence>
<accession>A0A8X6ITR4</accession>
<dbReference type="OrthoDB" id="6443152at2759"/>
<proteinExistence type="predicted"/>
<protein>
    <submittedName>
        <fullName evidence="2">Uncharacterized protein</fullName>
    </submittedName>
</protein>
<feature type="region of interest" description="Disordered" evidence="1">
    <location>
        <begin position="1"/>
        <end position="37"/>
    </location>
</feature>
<dbReference type="Proteomes" id="UP000886998">
    <property type="component" value="Unassembled WGS sequence"/>
</dbReference>
<keyword evidence="3" id="KW-1185">Reference proteome</keyword>
<dbReference type="EMBL" id="BMAV01027471">
    <property type="protein sequence ID" value="GFS59575.1"/>
    <property type="molecule type" value="Genomic_DNA"/>
</dbReference>
<sequence>MMDNTEQDKTNTPSTSHNVNNPCYPSRSVDHSKKNTNPVYTNLDTVLTKYDLEQPKIKSKSIRAKYPQYDRLFRAMNCYPVSAELVDEEENRQSIFADCEIPKSDDKNKNESVSAKGDVNLDISKRTRITPSVVFEVDDIEENRQSIFEVCELPQQFVTSSAQSCSQSDSSENCSVDEFRSSSEIPCSSEPQNFSRYRLLFPPLRRSISEAHLLHPQNRWIRVSSYLQTFTRFLRPNMGCRK</sequence>
<comment type="caution">
    <text evidence="2">The sequence shown here is derived from an EMBL/GenBank/DDBJ whole genome shotgun (WGS) entry which is preliminary data.</text>
</comment>
<dbReference type="AlphaFoldDB" id="A0A8X6ITR4"/>